<reference evidence="1 2" key="1">
    <citation type="submission" date="2022-04" db="EMBL/GenBank/DDBJ databases">
        <title>Halobacillus sp. isolated from saltern.</title>
        <authorList>
            <person name="Won M."/>
            <person name="Lee C.-M."/>
            <person name="Woen H.-Y."/>
            <person name="Kwon S.-W."/>
        </authorList>
    </citation>
    <scope>NUCLEOTIDE SEQUENCE [LARGE SCALE GENOMIC DNA]</scope>
    <source>
        <strain evidence="1 2">SSTM10-2</strain>
    </source>
</reference>
<proteinExistence type="predicted"/>
<accession>A0ABY4H3E1</accession>
<gene>
    <name evidence="1" type="ORF">MUO14_07165</name>
</gene>
<organism evidence="1 2">
    <name type="scientific">Halobacillus shinanisalinarum</name>
    <dbReference type="NCBI Taxonomy" id="2932258"/>
    <lineage>
        <taxon>Bacteria</taxon>
        <taxon>Bacillati</taxon>
        <taxon>Bacillota</taxon>
        <taxon>Bacilli</taxon>
        <taxon>Bacillales</taxon>
        <taxon>Bacillaceae</taxon>
        <taxon>Halobacillus</taxon>
    </lineage>
</organism>
<evidence type="ECO:0000313" key="1">
    <source>
        <dbReference type="EMBL" id="UOQ94716.1"/>
    </source>
</evidence>
<dbReference type="EMBL" id="CP095074">
    <property type="protein sequence ID" value="UOQ94716.1"/>
    <property type="molecule type" value="Genomic_DNA"/>
</dbReference>
<evidence type="ECO:0000313" key="2">
    <source>
        <dbReference type="Proteomes" id="UP000831880"/>
    </source>
</evidence>
<keyword evidence="2" id="KW-1185">Reference proteome</keyword>
<name>A0ABY4H3E1_9BACI</name>
<dbReference type="RefSeq" id="WP_244754559.1">
    <property type="nucleotide sequence ID" value="NZ_CP095074.1"/>
</dbReference>
<protein>
    <submittedName>
        <fullName evidence="1">Uncharacterized protein</fullName>
    </submittedName>
</protein>
<sequence length="52" mass="6278">MDKIEQSLVEDFQRKLDRDLTKDERELIKWMTVKHYCEYDNAKEEAKSSKVG</sequence>
<dbReference type="Proteomes" id="UP000831880">
    <property type="component" value="Chromosome"/>
</dbReference>